<dbReference type="EMBL" id="CM042880">
    <property type="protein sequence ID" value="KAI4389286.1"/>
    <property type="molecule type" value="Genomic_DNA"/>
</dbReference>
<reference evidence="2" key="1">
    <citation type="journal article" date="2023" name="Front. Plant Sci.">
        <title>Chromosomal-level genome assembly of Melastoma candidum provides insights into trichome evolution.</title>
        <authorList>
            <person name="Zhong Y."/>
            <person name="Wu W."/>
            <person name="Sun C."/>
            <person name="Zou P."/>
            <person name="Liu Y."/>
            <person name="Dai S."/>
            <person name="Zhou R."/>
        </authorList>
    </citation>
    <scope>NUCLEOTIDE SEQUENCE [LARGE SCALE GENOMIC DNA]</scope>
</reference>
<gene>
    <name evidence="1" type="ORF">MLD38_001527</name>
</gene>
<evidence type="ECO:0000313" key="2">
    <source>
        <dbReference type="Proteomes" id="UP001057402"/>
    </source>
</evidence>
<evidence type="ECO:0000313" key="1">
    <source>
        <dbReference type="EMBL" id="KAI4389286.1"/>
    </source>
</evidence>
<sequence>MPKEGPGSSGGGELSWSHTCDTCGAAACAVYCPAVSAYLCSTCDTRVHAANSLTSRHEPTRVCESCERAPAVFVCKADSASLCAACDAEVHSANPLASRHHRVHILFPSSPGHNGPPLFSTEETVDEEEEKEEDEEAASWLLMDQGNAGNFFDFVDYLDSGMDDRYEEVKSYGDNCAAPMKNRDGGEGYDQAQQNQQSLFLGLDFEPISKTIPDQSGLLSHSVSMSSMDVRIVPDSSSLSDVSVAHTRPPKGTIDLFSGLPAQVPVQLTGVEREARVMRYREKKKMRKFEKTVRYASRKAYAETRPRIKGRFAKRTEVDIEVDQMLSMADAGYGIVPSY</sequence>
<dbReference type="Proteomes" id="UP001057402">
    <property type="component" value="Chromosome 1"/>
</dbReference>
<protein>
    <submittedName>
        <fullName evidence="1">Uncharacterized protein</fullName>
    </submittedName>
</protein>
<organism evidence="1 2">
    <name type="scientific">Melastoma candidum</name>
    <dbReference type="NCBI Taxonomy" id="119954"/>
    <lineage>
        <taxon>Eukaryota</taxon>
        <taxon>Viridiplantae</taxon>
        <taxon>Streptophyta</taxon>
        <taxon>Embryophyta</taxon>
        <taxon>Tracheophyta</taxon>
        <taxon>Spermatophyta</taxon>
        <taxon>Magnoliopsida</taxon>
        <taxon>eudicotyledons</taxon>
        <taxon>Gunneridae</taxon>
        <taxon>Pentapetalae</taxon>
        <taxon>rosids</taxon>
        <taxon>malvids</taxon>
        <taxon>Myrtales</taxon>
        <taxon>Melastomataceae</taxon>
        <taxon>Melastomatoideae</taxon>
        <taxon>Melastomateae</taxon>
        <taxon>Melastoma</taxon>
    </lineage>
</organism>
<proteinExistence type="predicted"/>
<accession>A0ACB9SGU3</accession>
<comment type="caution">
    <text evidence="1">The sequence shown here is derived from an EMBL/GenBank/DDBJ whole genome shotgun (WGS) entry which is preliminary data.</text>
</comment>
<keyword evidence="2" id="KW-1185">Reference proteome</keyword>
<name>A0ACB9SGU3_9MYRT</name>